<sequence length="244" mass="28219">MNQQLKKIDHQSPKREQKRSSWGKRIGGLILAAVLLYLVVQYEVLFRLFVVLFLAGLAYVVLRRGKEQKTEFQDEPIKSTPEPVIENQETIIFEKEVQKKEEELTLVDFDRTQLLEELFAKAQLEEAEKQTYREKIRQKDAERSSLLEELLKVKGRFSTAVIETKKYFVKADPLKEVAAAIEQDKIAEGSITNLNEISKELSSSLPPETIEALKKQGYVDEEVKLTRTGYKALRKTMEKERKEG</sequence>
<evidence type="ECO:0000256" key="1">
    <source>
        <dbReference type="SAM" id="Coils"/>
    </source>
</evidence>
<feature type="transmembrane region" description="Helical" evidence="2">
    <location>
        <begin position="45"/>
        <end position="62"/>
    </location>
</feature>
<comment type="caution">
    <text evidence="3">The sequence shown here is derived from an EMBL/GenBank/DDBJ whole genome shotgun (WGS) entry which is preliminary data.</text>
</comment>
<reference evidence="3" key="1">
    <citation type="submission" date="2022-05" db="EMBL/GenBank/DDBJ databases">
        <title>Comparative Genomics of Spacecraft Associated Microbes.</title>
        <authorList>
            <person name="Tran M.T."/>
            <person name="Wright A."/>
            <person name="Seuylemezian A."/>
            <person name="Eisen J."/>
            <person name="Coil D."/>
        </authorList>
    </citation>
    <scope>NUCLEOTIDE SEQUENCE</scope>
    <source>
        <strain evidence="3">214.1.1</strain>
    </source>
</reference>
<keyword evidence="2" id="KW-0472">Membrane</keyword>
<gene>
    <name evidence="3" type="ORF">M3202_04775</name>
</gene>
<dbReference type="EMBL" id="JAMBOL010000002">
    <property type="protein sequence ID" value="MCM3713390.1"/>
    <property type="molecule type" value="Genomic_DNA"/>
</dbReference>
<keyword evidence="4" id="KW-1185">Reference proteome</keyword>
<dbReference type="Proteomes" id="UP001139179">
    <property type="component" value="Unassembled WGS sequence"/>
</dbReference>
<keyword evidence="2" id="KW-0812">Transmembrane</keyword>
<dbReference type="AlphaFoldDB" id="A0A9X2IMV2"/>
<name>A0A9X2IMV2_9BACI</name>
<dbReference type="RefSeq" id="WP_251222193.1">
    <property type="nucleotide sequence ID" value="NZ_JAMBOL010000002.1"/>
</dbReference>
<protein>
    <submittedName>
        <fullName evidence="3">Uncharacterized protein</fullName>
    </submittedName>
</protein>
<evidence type="ECO:0000313" key="4">
    <source>
        <dbReference type="Proteomes" id="UP001139179"/>
    </source>
</evidence>
<feature type="coiled-coil region" evidence="1">
    <location>
        <begin position="115"/>
        <end position="149"/>
    </location>
</feature>
<evidence type="ECO:0000256" key="2">
    <source>
        <dbReference type="SAM" id="Phobius"/>
    </source>
</evidence>
<proteinExistence type="predicted"/>
<keyword evidence="1" id="KW-0175">Coiled coil</keyword>
<feature type="transmembrane region" description="Helical" evidence="2">
    <location>
        <begin position="21"/>
        <end position="39"/>
    </location>
</feature>
<keyword evidence="2" id="KW-1133">Transmembrane helix</keyword>
<organism evidence="3 4">
    <name type="scientific">Halalkalibacter oceani</name>
    <dbReference type="NCBI Taxonomy" id="1653776"/>
    <lineage>
        <taxon>Bacteria</taxon>
        <taxon>Bacillati</taxon>
        <taxon>Bacillota</taxon>
        <taxon>Bacilli</taxon>
        <taxon>Bacillales</taxon>
        <taxon>Bacillaceae</taxon>
        <taxon>Halalkalibacter</taxon>
    </lineage>
</organism>
<accession>A0A9X2IMV2</accession>
<evidence type="ECO:0000313" key="3">
    <source>
        <dbReference type="EMBL" id="MCM3713390.1"/>
    </source>
</evidence>